<name>A0A834TFK3_9FABA</name>
<evidence type="ECO:0000259" key="3">
    <source>
        <dbReference type="Pfam" id="PF04195"/>
    </source>
</evidence>
<dbReference type="PANTHER" id="PTHR31099:SF28">
    <property type="entry name" value="F5J5.12"/>
    <property type="match status" value="1"/>
</dbReference>
<dbReference type="AlphaFoldDB" id="A0A834TFK3"/>
<evidence type="ECO:0000313" key="4">
    <source>
        <dbReference type="EMBL" id="KAF7816434.1"/>
    </source>
</evidence>
<evidence type="ECO:0000256" key="2">
    <source>
        <dbReference type="SAM" id="MobiDB-lite"/>
    </source>
</evidence>
<reference evidence="4" key="1">
    <citation type="submission" date="2020-09" db="EMBL/GenBank/DDBJ databases">
        <title>Genome-Enabled Discovery of Anthraquinone Biosynthesis in Senna tora.</title>
        <authorList>
            <person name="Kang S.-H."/>
            <person name="Pandey R.P."/>
            <person name="Lee C.-M."/>
            <person name="Sim J.-S."/>
            <person name="Jeong J.-T."/>
            <person name="Choi B.-S."/>
            <person name="Jung M."/>
            <person name="Ginzburg D."/>
            <person name="Zhao K."/>
            <person name="Won S.Y."/>
            <person name="Oh T.-J."/>
            <person name="Yu Y."/>
            <person name="Kim N.-H."/>
            <person name="Lee O.R."/>
            <person name="Lee T.-H."/>
            <person name="Bashyal P."/>
            <person name="Kim T.-S."/>
            <person name="Lee W.-H."/>
            <person name="Kawkins C."/>
            <person name="Kim C.-K."/>
            <person name="Kim J.S."/>
            <person name="Ahn B.O."/>
            <person name="Rhee S.Y."/>
            <person name="Sohng J.K."/>
        </authorList>
    </citation>
    <scope>NUCLEOTIDE SEQUENCE</scope>
    <source>
        <tissue evidence="4">Leaf</tissue>
    </source>
</reference>
<feature type="compositionally biased region" description="Basic residues" evidence="2">
    <location>
        <begin position="215"/>
        <end position="226"/>
    </location>
</feature>
<feature type="region of interest" description="Disordered" evidence="2">
    <location>
        <begin position="179"/>
        <end position="303"/>
    </location>
</feature>
<dbReference type="Pfam" id="PF04195">
    <property type="entry name" value="Transposase_28"/>
    <property type="match status" value="1"/>
</dbReference>
<feature type="compositionally biased region" description="Basic and acidic residues" evidence="2">
    <location>
        <begin position="203"/>
        <end position="214"/>
    </location>
</feature>
<dbReference type="PANTHER" id="PTHR31099">
    <property type="entry name" value="OS06G0165300 PROTEIN"/>
    <property type="match status" value="1"/>
</dbReference>
<accession>A0A834TFK3</accession>
<feature type="compositionally biased region" description="Low complexity" evidence="2">
    <location>
        <begin position="227"/>
        <end position="240"/>
    </location>
</feature>
<keyword evidence="1" id="KW-0175">Coiled coil</keyword>
<feature type="coiled-coil region" evidence="1">
    <location>
        <begin position="319"/>
        <end position="430"/>
    </location>
</feature>
<organism evidence="4 5">
    <name type="scientific">Senna tora</name>
    <dbReference type="NCBI Taxonomy" id="362788"/>
    <lineage>
        <taxon>Eukaryota</taxon>
        <taxon>Viridiplantae</taxon>
        <taxon>Streptophyta</taxon>
        <taxon>Embryophyta</taxon>
        <taxon>Tracheophyta</taxon>
        <taxon>Spermatophyta</taxon>
        <taxon>Magnoliopsida</taxon>
        <taxon>eudicotyledons</taxon>
        <taxon>Gunneridae</taxon>
        <taxon>Pentapetalae</taxon>
        <taxon>rosids</taxon>
        <taxon>fabids</taxon>
        <taxon>Fabales</taxon>
        <taxon>Fabaceae</taxon>
        <taxon>Caesalpinioideae</taxon>
        <taxon>Cassia clade</taxon>
        <taxon>Senna</taxon>
    </lineage>
</organism>
<dbReference type="EMBL" id="JAAIUW010000009">
    <property type="protein sequence ID" value="KAF7816434.1"/>
    <property type="molecule type" value="Genomic_DNA"/>
</dbReference>
<sequence length="587" mass="64636">MPPFTDFEIALLNRAGCAPSMMMPNSWTLVGGFEALCNFHRVEATVEAFFYFFQMNFPQKGAWFYFQARGRGPHAKKLFRDLRDPPKDWKKDFFLVRPRRGCQPTWWLREDDTSLFPTKWVEPFEAILRPVLKGCSAATQETVRVLSALPPGLDIDDYFITDENGGKFNPARILALTKREEAKHGKSRSADRSGSSSAHHSRPRGDPRDEDPKKGHGKGHSRHSGSKGKVSVSIGSKASGLPSHKRHHGKDAELRSSSPKRAKVPAFVPESGGKDGSSLPVPRVPAAAATEKRPQGSDATTRRGVIKRCEEGVEKEKALLAAEKELEQLRPEVASLRSNEQLLKVQLENALKELKVWKDCSSALDEENKALRRAKESAADGQRKLVANHSSLMGEYESLLQRFREVSSENAQLEDALEEERETVKTLASDCSGAMEWGWSNCLGQVRFFNPQADLELRHMNLHHEVEENNIVDISTRAILWRGPFDASQELSPDDMLDGTPSEVLTLEPSPASPSVPASEKAIAQETLPGADAQAAEGAEEGVGLSVPILAELSGAPQVEPSIKEAEAAEPKPGIISEEFANSILAD</sequence>
<comment type="caution">
    <text evidence="4">The sequence shown here is derived from an EMBL/GenBank/DDBJ whole genome shotgun (WGS) entry which is preliminary data.</text>
</comment>
<evidence type="ECO:0000256" key="1">
    <source>
        <dbReference type="SAM" id="Coils"/>
    </source>
</evidence>
<gene>
    <name evidence="4" type="ORF">G2W53_030403</name>
</gene>
<protein>
    <recommendedName>
        <fullName evidence="3">Transposase (putative) gypsy type domain-containing protein</fullName>
    </recommendedName>
</protein>
<feature type="compositionally biased region" description="Basic and acidic residues" evidence="2">
    <location>
        <begin position="179"/>
        <end position="191"/>
    </location>
</feature>
<dbReference type="Proteomes" id="UP000634136">
    <property type="component" value="Unassembled WGS sequence"/>
</dbReference>
<evidence type="ECO:0000313" key="5">
    <source>
        <dbReference type="Proteomes" id="UP000634136"/>
    </source>
</evidence>
<keyword evidence="5" id="KW-1185">Reference proteome</keyword>
<dbReference type="InterPro" id="IPR007321">
    <property type="entry name" value="Transposase_28"/>
</dbReference>
<proteinExistence type="predicted"/>
<feature type="domain" description="Transposase (putative) gypsy type" evidence="3">
    <location>
        <begin position="2"/>
        <end position="55"/>
    </location>
</feature>
<dbReference type="OrthoDB" id="1434603at2759"/>